<keyword evidence="3" id="KW-0863">Zinc-finger</keyword>
<dbReference type="InterPro" id="IPR008906">
    <property type="entry name" value="HATC_C_dom"/>
</dbReference>
<sequence length="961" mass="109086">MFSQPLPSSNRALAPAPRSLIASPERHALPSQRIQQPNYSELEREVARDTKLRFFEMKRQHKRQLWHFIRLVAKDSKANVTDMELISEDATSAYCLKCRCHIYFKVGQHRVVHHMETFHLDELVAFTPAKKRRTNEPTSAVGGNSPRGSGDAESYTSEPEPDSVSTRLSSSVGLDTANSARPLRPVVMEDYSELARQVERETNFRFFDLRRQHKKFLWQFVRLVAKEESINVPDMELTSADARSAYCLKCRSLLDFKVGQHGVTRHMKAYHPEVFDHAVQRPPIEQQGNGNGSQREALAEPSVPLSSRSQQNFSKPPLSVISRSRQVPSNSLRPVTQEQQKHVNQLLAKWLACSFRPMDIVDDEGFLEFVQFVSEDLGRVKLDIPTSTQLSSELSDLGAELRSRVQQDIVQGCKYFSLTIATWTGRNDRKYFAPTIHYVDQDFYPKRWTLEVVELPGVDNDKAIAAVLSQMMEEWSISTYYCTRIVSAGEADVEKAAALLRIQHMQCIAHSIHFIVAGTMMEPKVQATADELPPWADDVKVESSAPIQEHKEDEPLSNDERAFMKNLRALAVDDVNEYLDKIVSPLKRIELDAMRGIVDKFRTLARYFIKSPKAQRQLEAIQVREYPVEPRDVVSLRLDCPTRSSTSCHLVQHLEYLEPALDSFFRYIKSVEGREEFQDTCSKLRKPTADECLALKCLCTLLGPFMEVPKILVQQTYPTIPLILPATSGIRKWLNREDLFDAIAAETGAGSYVGETVFMMNECRKTLLELLDDNFKDLENSELAWASILDPRIAKTMPHLSPVDIPITLEKMAHAAVELANKNCSTAPRSGIRLHQRPSAPAAGFTSGFSLNEYLYGDEETEQQPSHLDHDCDEELRLYLADVKSSVGRQTDPFEWWRTHKGTYPNLSRLARKWMGVVATSVPSKLAFSTSGTVSTVKRSSLAPSMIRDVVFVSENWRQCF</sequence>
<gene>
    <name evidence="8" type="ORF">P3T76_007399</name>
</gene>
<dbReference type="Proteomes" id="UP001259832">
    <property type="component" value="Unassembled WGS sequence"/>
</dbReference>
<dbReference type="PANTHER" id="PTHR46481:SF10">
    <property type="entry name" value="ZINC FINGER BED DOMAIN-CONTAINING PROTEIN 39"/>
    <property type="match status" value="1"/>
</dbReference>
<feature type="compositionally biased region" description="Polar residues" evidence="6">
    <location>
        <begin position="304"/>
        <end position="314"/>
    </location>
</feature>
<dbReference type="Pfam" id="PF05699">
    <property type="entry name" value="Dimer_Tnp_hAT"/>
    <property type="match status" value="1"/>
</dbReference>
<organism evidence="8 9">
    <name type="scientific">Phytophthora citrophthora</name>
    <dbReference type="NCBI Taxonomy" id="4793"/>
    <lineage>
        <taxon>Eukaryota</taxon>
        <taxon>Sar</taxon>
        <taxon>Stramenopiles</taxon>
        <taxon>Oomycota</taxon>
        <taxon>Peronosporomycetes</taxon>
        <taxon>Peronosporales</taxon>
        <taxon>Peronosporaceae</taxon>
        <taxon>Phytophthora</taxon>
    </lineage>
</organism>
<dbReference type="InterPro" id="IPR012337">
    <property type="entry name" value="RNaseH-like_sf"/>
</dbReference>
<evidence type="ECO:0000256" key="3">
    <source>
        <dbReference type="ARBA" id="ARBA00022771"/>
    </source>
</evidence>
<feature type="region of interest" description="Disordered" evidence="6">
    <location>
        <begin position="131"/>
        <end position="176"/>
    </location>
</feature>
<protein>
    <submittedName>
        <fullName evidence="8">AC transposase</fullName>
    </submittedName>
</protein>
<keyword evidence="9" id="KW-1185">Reference proteome</keyword>
<feature type="region of interest" description="Disordered" evidence="6">
    <location>
        <begin position="283"/>
        <end position="335"/>
    </location>
</feature>
<comment type="caution">
    <text evidence="8">The sequence shown here is derived from an EMBL/GenBank/DDBJ whole genome shotgun (WGS) entry which is preliminary data.</text>
</comment>
<evidence type="ECO:0000313" key="8">
    <source>
        <dbReference type="EMBL" id="KAK1941533.1"/>
    </source>
</evidence>
<comment type="subcellular location">
    <subcellularLocation>
        <location evidence="1">Nucleus</location>
    </subcellularLocation>
</comment>
<dbReference type="GO" id="GO:0046983">
    <property type="term" value="F:protein dimerization activity"/>
    <property type="evidence" value="ECO:0007669"/>
    <property type="project" value="InterPro"/>
</dbReference>
<dbReference type="GO" id="GO:0005634">
    <property type="term" value="C:nucleus"/>
    <property type="evidence" value="ECO:0007669"/>
    <property type="project" value="UniProtKB-SubCell"/>
</dbReference>
<dbReference type="InterPro" id="IPR052035">
    <property type="entry name" value="ZnF_BED_domain_contain"/>
</dbReference>
<feature type="compositionally biased region" description="Polar residues" evidence="6">
    <location>
        <begin position="321"/>
        <end position="335"/>
    </location>
</feature>
<feature type="compositionally biased region" description="Polar residues" evidence="6">
    <location>
        <begin position="163"/>
        <end position="176"/>
    </location>
</feature>
<evidence type="ECO:0000256" key="6">
    <source>
        <dbReference type="SAM" id="MobiDB-lite"/>
    </source>
</evidence>
<evidence type="ECO:0000256" key="5">
    <source>
        <dbReference type="ARBA" id="ARBA00023242"/>
    </source>
</evidence>
<keyword evidence="2" id="KW-0479">Metal-binding</keyword>
<reference evidence="8" key="1">
    <citation type="submission" date="2023-08" db="EMBL/GenBank/DDBJ databases">
        <title>Reference Genome Resource for the Citrus Pathogen Phytophthora citrophthora.</title>
        <authorList>
            <person name="Moller H."/>
            <person name="Coetzee B."/>
            <person name="Rose L.J."/>
            <person name="Van Niekerk J.M."/>
        </authorList>
    </citation>
    <scope>NUCLEOTIDE SEQUENCE</scope>
    <source>
        <strain evidence="8">STE-U-9442</strain>
    </source>
</reference>
<evidence type="ECO:0000313" key="9">
    <source>
        <dbReference type="Proteomes" id="UP001259832"/>
    </source>
</evidence>
<proteinExistence type="predicted"/>
<keyword evidence="4" id="KW-0862">Zinc</keyword>
<feature type="domain" description="HAT C-terminal dimerisation" evidence="7">
    <location>
        <begin position="876"/>
        <end position="955"/>
    </location>
</feature>
<evidence type="ECO:0000256" key="4">
    <source>
        <dbReference type="ARBA" id="ARBA00022833"/>
    </source>
</evidence>
<name>A0AAD9GNP2_9STRA</name>
<dbReference type="AlphaFoldDB" id="A0AAD9GNP2"/>
<evidence type="ECO:0000256" key="2">
    <source>
        <dbReference type="ARBA" id="ARBA00022723"/>
    </source>
</evidence>
<dbReference type="GO" id="GO:0008270">
    <property type="term" value="F:zinc ion binding"/>
    <property type="evidence" value="ECO:0007669"/>
    <property type="project" value="UniProtKB-KW"/>
</dbReference>
<evidence type="ECO:0000259" key="7">
    <source>
        <dbReference type="Pfam" id="PF05699"/>
    </source>
</evidence>
<dbReference type="SUPFAM" id="SSF140996">
    <property type="entry name" value="Hermes dimerisation domain"/>
    <property type="match status" value="1"/>
</dbReference>
<accession>A0AAD9GNP2</accession>
<evidence type="ECO:0000256" key="1">
    <source>
        <dbReference type="ARBA" id="ARBA00004123"/>
    </source>
</evidence>
<dbReference type="EMBL" id="JASMQC010000012">
    <property type="protein sequence ID" value="KAK1941533.1"/>
    <property type="molecule type" value="Genomic_DNA"/>
</dbReference>
<dbReference type="PANTHER" id="PTHR46481">
    <property type="entry name" value="ZINC FINGER BED DOMAIN-CONTAINING PROTEIN 4"/>
    <property type="match status" value="1"/>
</dbReference>
<keyword evidence="5" id="KW-0539">Nucleus</keyword>
<dbReference type="SUPFAM" id="SSF53098">
    <property type="entry name" value="Ribonuclease H-like"/>
    <property type="match status" value="1"/>
</dbReference>